<accession>K0B667</accession>
<sequence length="481" mass="54077">MSSLSTELSKVVQGEIHTEKEFKKFYSVDASSYQIIPKVIIIPKNEKDIINTIKIAKKFKTTVTVRGAGTGLVGSALNNGIVLDMKNFDSIKVEENQAVVGPGAVKGKLDRILEKNKKFFPPNPSIGSFCSIGGMIGNNSSGSRSLKYGSVIDNVIEITIIDGNGNKVVLPKNQKFSNKIKNKIKIDKEKFPEVSKNSSGYRIDKIKTAKDSHKIIIGSEGTLGIITAAKLKIKNIPKKRILFVIEYDSISNVASDCIKINNTNPSAIEFVDRTTLQQIDHNFQKNTKCLLFVEYDEKIIQNERKIKQTISGSMAKKLTKKQEIHKWWKYRDSSLYYSLRSIKKENRIPHVIEDAAVPIEKLPELFSTIENINKKFKTKSIIYGHIGNGNLHIRLIAKRIETSSIKDIAVEFFDKIIKMGGTITAEHGDGLARSEFIKKQYGKTNYETFKDIKKLFDPKNVLNPGKIIVNKSTIIKNLERL</sequence>
<dbReference type="PANTHER" id="PTHR11748">
    <property type="entry name" value="D-LACTATE DEHYDROGENASE"/>
    <property type="match status" value="1"/>
</dbReference>
<dbReference type="STRING" id="1229908.NKOR_03765"/>
<keyword evidence="4" id="KW-0274">FAD</keyword>
<evidence type="ECO:0000256" key="2">
    <source>
        <dbReference type="ARBA" id="ARBA00008000"/>
    </source>
</evidence>
<protein>
    <recommendedName>
        <fullName evidence="7">D-lactate dehydrogenase (cytochrome)</fullName>
        <ecNumber evidence="7">1.1.2.4</ecNumber>
    </recommendedName>
</protein>
<proteinExistence type="inferred from homology"/>
<evidence type="ECO:0000256" key="6">
    <source>
        <dbReference type="ARBA" id="ARBA00023002"/>
    </source>
</evidence>
<organism evidence="9 10">
    <name type="scientific">Candidatus Nitrosopumilus koreensis AR1</name>
    <dbReference type="NCBI Taxonomy" id="1229908"/>
    <lineage>
        <taxon>Archaea</taxon>
        <taxon>Nitrososphaerota</taxon>
        <taxon>Nitrososphaeria</taxon>
        <taxon>Nitrosopumilales</taxon>
        <taxon>Nitrosopumilaceae</taxon>
        <taxon>Nitrosopumilus</taxon>
    </lineage>
</organism>
<dbReference type="InterPro" id="IPR016166">
    <property type="entry name" value="FAD-bd_PCMH"/>
</dbReference>
<dbReference type="InterPro" id="IPR004113">
    <property type="entry name" value="FAD-bd_oxidored_4_C"/>
</dbReference>
<name>K0B667_9ARCH</name>
<dbReference type="RefSeq" id="WP_014963034.1">
    <property type="nucleotide sequence ID" value="NC_018655.1"/>
</dbReference>
<dbReference type="HOGENOM" id="CLU_017779_9_2_2"/>
<keyword evidence="10" id="KW-1185">Reference proteome</keyword>
<reference evidence="9 10" key="1">
    <citation type="journal article" date="2012" name="J. Bacteriol.">
        <title>Draft Genome Sequence of an Ammonia-Oxidizing Archaeon, "Candidatus Nitrosopumilus koreensis" AR1, from Marine Sediment.</title>
        <authorList>
            <person name="Park S.J."/>
            <person name="Kim J.G."/>
            <person name="Jung M.Y."/>
            <person name="Kim S.J."/>
            <person name="Cha I.T."/>
            <person name="Kwon K."/>
            <person name="Lee J.H."/>
            <person name="Rhee S.K."/>
        </authorList>
    </citation>
    <scope>NUCLEOTIDE SEQUENCE [LARGE SCALE GENOMIC DNA]</scope>
    <source>
        <strain evidence="9 10">AR1</strain>
    </source>
</reference>
<dbReference type="GO" id="GO:0004458">
    <property type="term" value="F:D-lactate dehydrogenase (cytochrome) activity"/>
    <property type="evidence" value="ECO:0007669"/>
    <property type="project" value="UniProtKB-EC"/>
</dbReference>
<dbReference type="Pfam" id="PF02913">
    <property type="entry name" value="FAD-oxidase_C"/>
    <property type="match status" value="1"/>
</dbReference>
<evidence type="ECO:0000256" key="1">
    <source>
        <dbReference type="ARBA" id="ARBA00001974"/>
    </source>
</evidence>
<evidence type="ECO:0000256" key="5">
    <source>
        <dbReference type="ARBA" id="ARBA00022946"/>
    </source>
</evidence>
<dbReference type="FunFam" id="1.10.45.10:FF:000001">
    <property type="entry name" value="D-lactate dehydrogenase mitochondrial"/>
    <property type="match status" value="1"/>
</dbReference>
<dbReference type="Gene3D" id="3.30.465.10">
    <property type="match status" value="1"/>
</dbReference>
<evidence type="ECO:0000313" key="10">
    <source>
        <dbReference type="Proteomes" id="UP000006101"/>
    </source>
</evidence>
<dbReference type="InterPro" id="IPR016169">
    <property type="entry name" value="FAD-bd_PCMH_sub2"/>
</dbReference>
<feature type="domain" description="FAD-binding PCMH-type" evidence="8">
    <location>
        <begin position="33"/>
        <end position="236"/>
    </location>
</feature>
<dbReference type="EC" id="1.1.2.4" evidence="7"/>
<evidence type="ECO:0000313" key="9">
    <source>
        <dbReference type="EMBL" id="AFS80647.1"/>
    </source>
</evidence>
<dbReference type="SUPFAM" id="SSF55103">
    <property type="entry name" value="FAD-linked oxidases, C-terminal domain"/>
    <property type="match status" value="1"/>
</dbReference>
<dbReference type="GO" id="GO:1903457">
    <property type="term" value="P:lactate catabolic process"/>
    <property type="evidence" value="ECO:0007669"/>
    <property type="project" value="TreeGrafter"/>
</dbReference>
<dbReference type="AlphaFoldDB" id="K0B667"/>
<dbReference type="InterPro" id="IPR036318">
    <property type="entry name" value="FAD-bd_PCMH-like_sf"/>
</dbReference>
<evidence type="ECO:0000256" key="4">
    <source>
        <dbReference type="ARBA" id="ARBA00022827"/>
    </source>
</evidence>
<dbReference type="InterPro" id="IPR016164">
    <property type="entry name" value="FAD-linked_Oxase-like_C"/>
</dbReference>
<dbReference type="InterPro" id="IPR006094">
    <property type="entry name" value="Oxid_FAD_bind_N"/>
</dbReference>
<dbReference type="GeneID" id="13726197"/>
<comment type="cofactor">
    <cofactor evidence="1">
        <name>FAD</name>
        <dbReference type="ChEBI" id="CHEBI:57692"/>
    </cofactor>
</comment>
<keyword evidence="3" id="KW-0285">Flavoprotein</keyword>
<dbReference type="SUPFAM" id="SSF56176">
    <property type="entry name" value="FAD-binding/transporter-associated domain-like"/>
    <property type="match status" value="1"/>
</dbReference>
<dbReference type="KEGG" id="nkr:NKOR_03765"/>
<evidence type="ECO:0000256" key="7">
    <source>
        <dbReference type="ARBA" id="ARBA00038897"/>
    </source>
</evidence>
<dbReference type="PROSITE" id="PS51387">
    <property type="entry name" value="FAD_PCMH"/>
    <property type="match status" value="1"/>
</dbReference>
<evidence type="ECO:0000259" key="8">
    <source>
        <dbReference type="PROSITE" id="PS51387"/>
    </source>
</evidence>
<gene>
    <name evidence="9" type="ORF">NKOR_03765</name>
</gene>
<dbReference type="GO" id="GO:0008720">
    <property type="term" value="F:D-lactate dehydrogenase (NAD+) activity"/>
    <property type="evidence" value="ECO:0007669"/>
    <property type="project" value="TreeGrafter"/>
</dbReference>
<dbReference type="PATRIC" id="fig|1229908.8.peg.809"/>
<dbReference type="GO" id="GO:0071949">
    <property type="term" value="F:FAD binding"/>
    <property type="evidence" value="ECO:0007669"/>
    <property type="project" value="InterPro"/>
</dbReference>
<dbReference type="InterPro" id="IPR016171">
    <property type="entry name" value="Vanillyl_alc_oxidase_C-sub2"/>
</dbReference>
<dbReference type="Pfam" id="PF01565">
    <property type="entry name" value="FAD_binding_4"/>
    <property type="match status" value="1"/>
</dbReference>
<dbReference type="Gene3D" id="3.30.70.2740">
    <property type="match status" value="1"/>
</dbReference>
<evidence type="ECO:0000256" key="3">
    <source>
        <dbReference type="ARBA" id="ARBA00022630"/>
    </source>
</evidence>
<keyword evidence="5" id="KW-0809">Transit peptide</keyword>
<comment type="similarity">
    <text evidence="2">Belongs to the FAD-binding oxidoreductase/transferase type 4 family.</text>
</comment>
<dbReference type="PANTHER" id="PTHR11748:SF111">
    <property type="entry name" value="D-LACTATE DEHYDROGENASE, MITOCHONDRIAL-RELATED"/>
    <property type="match status" value="1"/>
</dbReference>
<dbReference type="EMBL" id="CP003842">
    <property type="protein sequence ID" value="AFS80647.1"/>
    <property type="molecule type" value="Genomic_DNA"/>
</dbReference>
<dbReference type="Gene3D" id="1.10.45.10">
    <property type="entry name" value="Vanillyl-alcohol Oxidase, Chain A, domain 4"/>
    <property type="match status" value="1"/>
</dbReference>
<dbReference type="Proteomes" id="UP000006101">
    <property type="component" value="Chromosome"/>
</dbReference>
<keyword evidence="6" id="KW-0560">Oxidoreductase</keyword>